<dbReference type="GO" id="GO:0004519">
    <property type="term" value="F:endonuclease activity"/>
    <property type="evidence" value="ECO:0007669"/>
    <property type="project" value="UniProtKB-KW"/>
</dbReference>
<evidence type="ECO:0000313" key="5">
    <source>
        <dbReference type="Proteomes" id="UP000887577"/>
    </source>
</evidence>
<accession>A0A914YS03</accession>
<sequence length="453" mass="50412">MFVIKCNRPGHYSNDCPESNTQGVRHVKHIDDLGMNGVAIVDNVGQSGQDLKLFGKKAVLDLFLDGFKVSAMLDSGACASVISEAEIAKILLKRPKSDRRIIEEDPDSFMTKRLVGADGSPLNVINCLRIPIALRNKRPKLAKFFVVPNLQQGILIGTNVLQDDDDWLEALTASLKTYKKDKVSDSTRSTTVINNIGSNVNVTNRTVVPPHTTVFLKVETLAKGNLILEANTEGVETGFCNNRSDFSYMKYRNTSDIIQVFDKGEHVANASAADIVSEIVSPTVDSEESISLVTDSTERIERLKELLNHDAPGFSPKGKFRLQQLLEKYNMAFAVTDDEYGRTSVCEHTIDTGDARPIRQPARPIPLPMKHEVKGLIDSLKNQKAIEESSSEWNSPLVLVRKKDGTVRICVDYRKLNDVTRKDAYPLPNQDALLMNLKCKKIFTALDMFYLKA</sequence>
<evidence type="ECO:0000256" key="3">
    <source>
        <dbReference type="ARBA" id="ARBA00022722"/>
    </source>
</evidence>
<dbReference type="PANTHER" id="PTHR37984:SF5">
    <property type="entry name" value="PROTEIN NYNRIN-LIKE"/>
    <property type="match status" value="1"/>
</dbReference>
<evidence type="ECO:0000313" key="6">
    <source>
        <dbReference type="WBParaSite" id="PSU_v2.g2789.t1"/>
    </source>
</evidence>
<keyword evidence="2" id="KW-0548">Nucleotidyltransferase</keyword>
<dbReference type="Gene3D" id="3.30.70.270">
    <property type="match status" value="1"/>
</dbReference>
<dbReference type="SUPFAM" id="SSF56672">
    <property type="entry name" value="DNA/RNA polymerases"/>
    <property type="match status" value="1"/>
</dbReference>
<dbReference type="CDD" id="cd01647">
    <property type="entry name" value="RT_LTR"/>
    <property type="match status" value="1"/>
</dbReference>
<keyword evidence="3" id="KW-0540">Nuclease</keyword>
<organism evidence="5 6">
    <name type="scientific">Panagrolaimus superbus</name>
    <dbReference type="NCBI Taxonomy" id="310955"/>
    <lineage>
        <taxon>Eukaryota</taxon>
        <taxon>Metazoa</taxon>
        <taxon>Ecdysozoa</taxon>
        <taxon>Nematoda</taxon>
        <taxon>Chromadorea</taxon>
        <taxon>Rhabditida</taxon>
        <taxon>Tylenchina</taxon>
        <taxon>Panagrolaimomorpha</taxon>
        <taxon>Panagrolaimoidea</taxon>
        <taxon>Panagrolaimidae</taxon>
        <taxon>Panagrolaimus</taxon>
    </lineage>
</organism>
<dbReference type="WBParaSite" id="PSU_v2.g2789.t1">
    <property type="protein sequence ID" value="PSU_v2.g2789.t1"/>
    <property type="gene ID" value="PSU_v2.g2789"/>
</dbReference>
<dbReference type="GO" id="GO:0016779">
    <property type="term" value="F:nucleotidyltransferase activity"/>
    <property type="evidence" value="ECO:0007669"/>
    <property type="project" value="UniProtKB-KW"/>
</dbReference>
<evidence type="ECO:0000256" key="4">
    <source>
        <dbReference type="ARBA" id="ARBA00022759"/>
    </source>
</evidence>
<reference evidence="6" key="1">
    <citation type="submission" date="2022-11" db="UniProtKB">
        <authorList>
            <consortium name="WormBaseParasite"/>
        </authorList>
    </citation>
    <scope>IDENTIFICATION</scope>
</reference>
<dbReference type="CDD" id="cd00303">
    <property type="entry name" value="retropepsin_like"/>
    <property type="match status" value="1"/>
</dbReference>
<dbReference type="PANTHER" id="PTHR37984">
    <property type="entry name" value="PROTEIN CBG26694"/>
    <property type="match status" value="1"/>
</dbReference>
<keyword evidence="1" id="KW-0808">Transferase</keyword>
<dbReference type="Proteomes" id="UP000887577">
    <property type="component" value="Unplaced"/>
</dbReference>
<name>A0A914YS03_9BILA</name>
<dbReference type="AlphaFoldDB" id="A0A914YS03"/>
<dbReference type="Gene3D" id="3.10.10.10">
    <property type="entry name" value="HIV Type 1 Reverse Transcriptase, subunit A, domain 1"/>
    <property type="match status" value="1"/>
</dbReference>
<keyword evidence="4" id="KW-0255">Endonuclease</keyword>
<evidence type="ECO:0000256" key="1">
    <source>
        <dbReference type="ARBA" id="ARBA00022679"/>
    </source>
</evidence>
<keyword evidence="5" id="KW-1185">Reference proteome</keyword>
<dbReference type="InterPro" id="IPR021109">
    <property type="entry name" value="Peptidase_aspartic_dom_sf"/>
</dbReference>
<dbReference type="InterPro" id="IPR043128">
    <property type="entry name" value="Rev_trsase/Diguanyl_cyclase"/>
</dbReference>
<dbReference type="InterPro" id="IPR050951">
    <property type="entry name" value="Retrovirus_Pol_polyprotein"/>
</dbReference>
<dbReference type="SUPFAM" id="SSF50630">
    <property type="entry name" value="Acid proteases"/>
    <property type="match status" value="1"/>
</dbReference>
<keyword evidence="4" id="KW-0378">Hydrolase</keyword>
<proteinExistence type="predicted"/>
<dbReference type="Gene3D" id="2.40.70.10">
    <property type="entry name" value="Acid Proteases"/>
    <property type="match status" value="1"/>
</dbReference>
<evidence type="ECO:0000256" key="2">
    <source>
        <dbReference type="ARBA" id="ARBA00022695"/>
    </source>
</evidence>
<dbReference type="InterPro" id="IPR043502">
    <property type="entry name" value="DNA/RNA_pol_sf"/>
</dbReference>
<protein>
    <submittedName>
        <fullName evidence="6">Uncharacterized protein</fullName>
    </submittedName>
</protein>